<evidence type="ECO:0008006" key="3">
    <source>
        <dbReference type="Google" id="ProtNLM"/>
    </source>
</evidence>
<dbReference type="EMBL" id="JBBAXC010000022">
    <property type="protein sequence ID" value="MEI5909263.1"/>
    <property type="molecule type" value="Genomic_DNA"/>
</dbReference>
<gene>
    <name evidence="1" type="ORF">WAK64_19615</name>
</gene>
<sequence>MSLLSKLFGKSSPKQQEYKRPSYAGTLSILVIYKEEKYDDAGEHIEEHFELIEELWNYSSIDTSGYTSLDRVKNDFGTKLPVFPEYPLIGVYKGENQLFISSDLKEVQQFIEEYERTYE</sequence>
<protein>
    <recommendedName>
        <fullName evidence="3">DUF4288 domain-containing protein</fullName>
    </recommendedName>
</protein>
<evidence type="ECO:0000313" key="1">
    <source>
        <dbReference type="EMBL" id="MEI5909263.1"/>
    </source>
</evidence>
<dbReference type="Proteomes" id="UP001312865">
    <property type="component" value="Unassembled WGS sequence"/>
</dbReference>
<keyword evidence="2" id="KW-1185">Reference proteome</keyword>
<reference evidence="1 2" key="1">
    <citation type="journal article" date="2018" name="J. Microbiol.">
        <title>Bacillus spongiae sp. nov., isolated from sponge of Jeju Island.</title>
        <authorList>
            <person name="Lee G.E."/>
            <person name="Im W.T."/>
            <person name="Park J.S."/>
        </authorList>
    </citation>
    <scope>NUCLEOTIDE SEQUENCE [LARGE SCALE GENOMIC DNA]</scope>
    <source>
        <strain evidence="1 2">135PIL107-10</strain>
    </source>
</reference>
<comment type="caution">
    <text evidence="1">The sequence shown here is derived from an EMBL/GenBank/DDBJ whole genome shotgun (WGS) entry which is preliminary data.</text>
</comment>
<name>A0ABU8HJI7_9BACI</name>
<organism evidence="1 2">
    <name type="scientific">Bacillus spongiae</name>
    <dbReference type="NCBI Taxonomy" id="2683610"/>
    <lineage>
        <taxon>Bacteria</taxon>
        <taxon>Bacillati</taxon>
        <taxon>Bacillota</taxon>
        <taxon>Bacilli</taxon>
        <taxon>Bacillales</taxon>
        <taxon>Bacillaceae</taxon>
        <taxon>Bacillus</taxon>
    </lineage>
</organism>
<accession>A0ABU8HJI7</accession>
<evidence type="ECO:0000313" key="2">
    <source>
        <dbReference type="Proteomes" id="UP001312865"/>
    </source>
</evidence>
<proteinExistence type="predicted"/>
<dbReference type="RefSeq" id="WP_336588703.1">
    <property type="nucleotide sequence ID" value="NZ_JBBAXC010000022.1"/>
</dbReference>